<organism evidence="2 3">
    <name type="scientific">Natranaeroarchaeum sulfidigenes</name>
    <dbReference type="NCBI Taxonomy" id="2784880"/>
    <lineage>
        <taxon>Archaea</taxon>
        <taxon>Methanobacteriati</taxon>
        <taxon>Methanobacteriota</taxon>
        <taxon>Stenosarchaea group</taxon>
        <taxon>Halobacteria</taxon>
        <taxon>Halobacteriales</taxon>
        <taxon>Natronoarchaeaceae</taxon>
        <taxon>Natranaeroarchaeum</taxon>
    </lineage>
</organism>
<keyword evidence="3" id="KW-1185">Reference proteome</keyword>
<dbReference type="Proteomes" id="UP000663586">
    <property type="component" value="Chromosome"/>
</dbReference>
<dbReference type="Pfam" id="PF24266">
    <property type="entry name" value="HTH_HVO_0163_N"/>
    <property type="match status" value="1"/>
</dbReference>
<evidence type="ECO:0000313" key="3">
    <source>
        <dbReference type="Proteomes" id="UP000663586"/>
    </source>
</evidence>
<dbReference type="CDD" id="cd00090">
    <property type="entry name" value="HTH_ARSR"/>
    <property type="match status" value="1"/>
</dbReference>
<protein>
    <submittedName>
        <fullName evidence="2">Putative transcriptional regulator</fullName>
    </submittedName>
</protein>
<name>A0A897MV33_9EURY</name>
<evidence type="ECO:0000259" key="1">
    <source>
        <dbReference type="Pfam" id="PF24266"/>
    </source>
</evidence>
<dbReference type="EMBL" id="CP064786">
    <property type="protein sequence ID" value="QSG04347.1"/>
    <property type="molecule type" value="Genomic_DNA"/>
</dbReference>
<evidence type="ECO:0000313" key="2">
    <source>
        <dbReference type="EMBL" id="QSG04347.1"/>
    </source>
</evidence>
<accession>A0A897MV33</accession>
<dbReference type="PANTHER" id="PTHR36216:SF1">
    <property type="entry name" value="HTH ARSR-TYPE DOMAIN-CONTAINING PROTEIN"/>
    <property type="match status" value="1"/>
</dbReference>
<dbReference type="KEGG" id="hara:AArcS_3160"/>
<feature type="domain" description="HVO-0163 N-terminal HTH" evidence="1">
    <location>
        <begin position="2"/>
        <end position="71"/>
    </location>
</feature>
<dbReference type="Gene3D" id="1.10.10.10">
    <property type="entry name" value="Winged helix-like DNA-binding domain superfamily/Winged helix DNA-binding domain"/>
    <property type="match status" value="2"/>
</dbReference>
<dbReference type="AlphaFoldDB" id="A0A897MV33"/>
<gene>
    <name evidence="2" type="ORF">AArcS_3160</name>
</gene>
<dbReference type="InterPro" id="IPR036388">
    <property type="entry name" value="WH-like_DNA-bd_sf"/>
</dbReference>
<sequence>MTQTRPTIRAHVHDDAGVHFNELVRDSEYAPGQVQYHIRRLIDAGEVVRGEFYGRTHYYPPSYDEWERGALALFRRETARSIVIHLIEHEPAAPADVAEALGIARSTLEHHVGHLVEQDVVEKHYDEHNRVTLTLSNPGRTATMLSDVTPRVSDRFVDRFTRLVDDLLERATEESIDTQEC</sequence>
<dbReference type="GeneID" id="70686538"/>
<dbReference type="InterPro" id="IPR011991">
    <property type="entry name" value="ArsR-like_HTH"/>
</dbReference>
<dbReference type="InterPro" id="IPR036390">
    <property type="entry name" value="WH_DNA-bd_sf"/>
</dbReference>
<dbReference type="PANTHER" id="PTHR36216">
    <property type="entry name" value="TRANSCRIPTIONAL REGULATOR, TRMB"/>
    <property type="match status" value="1"/>
</dbReference>
<reference evidence="2" key="1">
    <citation type="submission" date="2020-11" db="EMBL/GenBank/DDBJ databases">
        <title>Carbohydrate-dependent, anaerobic sulfur respiration: A novel catabolism in halophilic archaea.</title>
        <authorList>
            <person name="Sorokin D.Y."/>
            <person name="Messina E."/>
            <person name="Smedile F."/>
            <person name="La Cono V."/>
            <person name="Hallsworth J.E."/>
            <person name="Yakimov M.M."/>
        </authorList>
    </citation>
    <scope>NUCLEOTIDE SEQUENCE</scope>
    <source>
        <strain evidence="2">AArc-S</strain>
    </source>
</reference>
<dbReference type="RefSeq" id="WP_238478368.1">
    <property type="nucleotide sequence ID" value="NZ_CP064786.1"/>
</dbReference>
<dbReference type="InterPro" id="IPR056504">
    <property type="entry name" value="HTH_HVO_0163_N"/>
</dbReference>
<dbReference type="Pfam" id="PF12840">
    <property type="entry name" value="HTH_20"/>
    <property type="match status" value="1"/>
</dbReference>
<proteinExistence type="predicted"/>
<dbReference type="SUPFAM" id="SSF46785">
    <property type="entry name" value="Winged helix' DNA-binding domain"/>
    <property type="match status" value="2"/>
</dbReference>